<organism evidence="2 3">
    <name type="scientific">Natrarchaeobius chitinivorans</name>
    <dbReference type="NCBI Taxonomy" id="1679083"/>
    <lineage>
        <taxon>Archaea</taxon>
        <taxon>Methanobacteriati</taxon>
        <taxon>Methanobacteriota</taxon>
        <taxon>Stenosarchaea group</taxon>
        <taxon>Halobacteria</taxon>
        <taxon>Halobacteriales</taxon>
        <taxon>Natrialbaceae</taxon>
        <taxon>Natrarchaeobius</taxon>
    </lineage>
</organism>
<proteinExistence type="predicted"/>
<gene>
    <name evidence="2" type="ORF">EA473_04160</name>
</gene>
<name>A0A3N6M5D3_NATCH</name>
<keyword evidence="1" id="KW-1133">Transmembrane helix</keyword>
<feature type="transmembrane region" description="Helical" evidence="1">
    <location>
        <begin position="177"/>
        <end position="194"/>
    </location>
</feature>
<reference evidence="2 3" key="1">
    <citation type="submission" date="2018-10" db="EMBL/GenBank/DDBJ databases">
        <title>Natrarchaeobius chitinivorans gen. nov., sp. nov., and Natrarchaeobius haloalkaliphilus sp. nov., alkaliphilic, chitin-utilizing haloarchaea from hypersaline alkaline lakes.</title>
        <authorList>
            <person name="Sorokin D.Y."/>
            <person name="Elcheninov A.G."/>
            <person name="Kostrikina N.A."/>
            <person name="Bale N.J."/>
            <person name="Sinninghe Damste J.S."/>
            <person name="Khijniak T.V."/>
            <person name="Kublanov I.V."/>
            <person name="Toshchakov S.V."/>
        </authorList>
    </citation>
    <scope>NUCLEOTIDE SEQUENCE [LARGE SCALE GENOMIC DNA]</scope>
    <source>
        <strain evidence="2 3">AArcht4T</strain>
    </source>
</reference>
<keyword evidence="1" id="KW-0812">Transmembrane</keyword>
<comment type="caution">
    <text evidence="2">The sequence shown here is derived from an EMBL/GenBank/DDBJ whole genome shotgun (WGS) entry which is preliminary data.</text>
</comment>
<evidence type="ECO:0000256" key="1">
    <source>
        <dbReference type="SAM" id="Phobius"/>
    </source>
</evidence>
<protein>
    <submittedName>
        <fullName evidence="2">Uncharacterized protein</fullName>
    </submittedName>
</protein>
<keyword evidence="1" id="KW-0472">Membrane</keyword>
<dbReference type="AlphaFoldDB" id="A0A3N6M5D3"/>
<accession>A0A3N6M5D3</accession>
<dbReference type="Proteomes" id="UP000282323">
    <property type="component" value="Unassembled WGS sequence"/>
</dbReference>
<evidence type="ECO:0000313" key="3">
    <source>
        <dbReference type="Proteomes" id="UP000282323"/>
    </source>
</evidence>
<feature type="transmembrane region" description="Helical" evidence="1">
    <location>
        <begin position="214"/>
        <end position="235"/>
    </location>
</feature>
<feature type="transmembrane region" description="Helical" evidence="1">
    <location>
        <begin position="145"/>
        <end position="165"/>
    </location>
</feature>
<evidence type="ECO:0000313" key="2">
    <source>
        <dbReference type="EMBL" id="RQG97267.1"/>
    </source>
</evidence>
<dbReference type="EMBL" id="REGA01000002">
    <property type="protein sequence ID" value="RQG97267.1"/>
    <property type="molecule type" value="Genomic_DNA"/>
</dbReference>
<sequence>MDRLLESISEDLVLIESESADSDVITREIESIESLRDPTAVSSPFGDTAVVARYNHLSDTSLDEISALLEPSVTDVEVSHEPVQVLRSEGYDPDALKEKLKAQLPDADDLHTKFMKSLPGVVIAVWVTIQLVLEQAADVPGWLDWGAFFAVGILAPVSMIAVTRTRWLEMPLLNDRVRLCQIGFALLSFVVWAYSLGGPFERTGAVPYDPLVGAVVLFIYTGFMIAILEIVTFFYDESTEDPFATVDRDDSPTT</sequence>
<keyword evidence="3" id="KW-1185">Reference proteome</keyword>